<keyword evidence="3" id="KW-1185">Reference proteome</keyword>
<gene>
    <name evidence="2" type="ORF">CAEBREN_12691</name>
</gene>
<reference evidence="3" key="1">
    <citation type="submission" date="2011-07" db="EMBL/GenBank/DDBJ databases">
        <authorList>
            <consortium name="Caenorhabditis brenneri Sequencing and Analysis Consortium"/>
            <person name="Wilson R.K."/>
        </authorList>
    </citation>
    <scope>NUCLEOTIDE SEQUENCE [LARGE SCALE GENOMIC DNA]</scope>
    <source>
        <strain evidence="3">PB2801</strain>
    </source>
</reference>
<dbReference type="AlphaFoldDB" id="G0MJQ9"/>
<sequence length="150" mass="17390">MASINKTVVTSTIADATREIDPELIPGIMLFLFFFLLVLFLLLMHDISGNPKVSEEKRNETNQPKIEVIPEENTELINQDSDENYQDWTIKYCSKRRRKVMTSMDSGEVVVHQEWIDSTKQMRIEKCEECTKEGLEKEEQPPAYSSIFVV</sequence>
<keyword evidence="1" id="KW-0812">Transmembrane</keyword>
<dbReference type="Proteomes" id="UP000008068">
    <property type="component" value="Unassembled WGS sequence"/>
</dbReference>
<accession>G0MJQ9</accession>
<keyword evidence="1" id="KW-0472">Membrane</keyword>
<evidence type="ECO:0000313" key="2">
    <source>
        <dbReference type="EMBL" id="EGT32302.1"/>
    </source>
</evidence>
<evidence type="ECO:0000256" key="1">
    <source>
        <dbReference type="SAM" id="Phobius"/>
    </source>
</evidence>
<dbReference type="HOGENOM" id="CLU_1742174_0_0_1"/>
<organism evidence="3">
    <name type="scientific">Caenorhabditis brenneri</name>
    <name type="common">Nematode worm</name>
    <dbReference type="NCBI Taxonomy" id="135651"/>
    <lineage>
        <taxon>Eukaryota</taxon>
        <taxon>Metazoa</taxon>
        <taxon>Ecdysozoa</taxon>
        <taxon>Nematoda</taxon>
        <taxon>Chromadorea</taxon>
        <taxon>Rhabditida</taxon>
        <taxon>Rhabditina</taxon>
        <taxon>Rhabditomorpha</taxon>
        <taxon>Rhabditoidea</taxon>
        <taxon>Rhabditidae</taxon>
        <taxon>Peloderinae</taxon>
        <taxon>Caenorhabditis</taxon>
    </lineage>
</organism>
<dbReference type="EMBL" id="GL379797">
    <property type="protein sequence ID" value="EGT32302.1"/>
    <property type="molecule type" value="Genomic_DNA"/>
</dbReference>
<keyword evidence="1" id="KW-1133">Transmembrane helix</keyword>
<protein>
    <submittedName>
        <fullName evidence="2">Uncharacterized protein</fullName>
    </submittedName>
</protein>
<name>G0MJQ9_CAEBE</name>
<feature type="transmembrane region" description="Helical" evidence="1">
    <location>
        <begin position="24"/>
        <end position="44"/>
    </location>
</feature>
<dbReference type="InParanoid" id="G0MJQ9"/>
<proteinExistence type="predicted"/>
<evidence type="ECO:0000313" key="3">
    <source>
        <dbReference type="Proteomes" id="UP000008068"/>
    </source>
</evidence>